<gene>
    <name evidence="3" type="ORF">P9271_14225</name>
</gene>
<dbReference type="InterPro" id="IPR011009">
    <property type="entry name" value="Kinase-like_dom_sf"/>
</dbReference>
<dbReference type="EC" id="2.7.1.-" evidence="3"/>
<feature type="domain" description="Aminoglycoside phosphotransferase" evidence="2">
    <location>
        <begin position="22"/>
        <end position="243"/>
    </location>
</feature>
<keyword evidence="1" id="KW-0812">Transmembrane</keyword>
<dbReference type="SUPFAM" id="SSF56112">
    <property type="entry name" value="Protein kinase-like (PK-like)"/>
    <property type="match status" value="1"/>
</dbReference>
<dbReference type="Pfam" id="PF01636">
    <property type="entry name" value="APH"/>
    <property type="match status" value="1"/>
</dbReference>
<sequence length="303" mass="36021">MNDNIIEILLEKVKLLQNAIKIEELLKGYSPDKKFVVYFDNYKFLLRVGAIESYQKKKAEYQLLNQMIKFNVQSSQPIDIGMIDEFDYCYTIYSYIEGTDAKEVIHTLTPKEQYRIGVKAGTQLSRMHLYKAPSTINTWYDRAMEKHYRYLDAYRNSGIKIENDEKISTFIEKNKHYLKHRPNSFQHDDYHLGNIIVKNKKFAGIIDFNNFDWGDPFHDFVKVALFQRELSIPFSIGQIEGYFDNNIPKEFWMLYSIYAAMVIFSSVVWSLRFAPDQLDGMISRLYVLLEDHKYFDTLKPKWY</sequence>
<dbReference type="Proteomes" id="UP001342826">
    <property type="component" value="Unassembled WGS sequence"/>
</dbReference>
<evidence type="ECO:0000259" key="2">
    <source>
        <dbReference type="Pfam" id="PF01636"/>
    </source>
</evidence>
<feature type="transmembrane region" description="Helical" evidence="1">
    <location>
        <begin position="252"/>
        <end position="274"/>
    </location>
</feature>
<name>A0ABU6NZD0_9BACI</name>
<dbReference type="PANTHER" id="PTHR41283">
    <property type="entry name" value="AMINOGLYCOSIDE PHOSPHOTRANSFERASE"/>
    <property type="match status" value="1"/>
</dbReference>
<evidence type="ECO:0000313" key="4">
    <source>
        <dbReference type="Proteomes" id="UP001342826"/>
    </source>
</evidence>
<organism evidence="3 4">
    <name type="scientific">Metabacillus fastidiosus</name>
    <dbReference type="NCBI Taxonomy" id="1458"/>
    <lineage>
        <taxon>Bacteria</taxon>
        <taxon>Bacillati</taxon>
        <taxon>Bacillota</taxon>
        <taxon>Bacilli</taxon>
        <taxon>Bacillales</taxon>
        <taxon>Bacillaceae</taxon>
        <taxon>Metabacillus</taxon>
    </lineage>
</organism>
<accession>A0ABU6NZD0</accession>
<keyword evidence="1" id="KW-0472">Membrane</keyword>
<proteinExistence type="predicted"/>
<evidence type="ECO:0000313" key="3">
    <source>
        <dbReference type="EMBL" id="MED4402471.1"/>
    </source>
</evidence>
<evidence type="ECO:0000256" key="1">
    <source>
        <dbReference type="SAM" id="Phobius"/>
    </source>
</evidence>
<dbReference type="GO" id="GO:0016740">
    <property type="term" value="F:transferase activity"/>
    <property type="evidence" value="ECO:0007669"/>
    <property type="project" value="UniProtKB-KW"/>
</dbReference>
<keyword evidence="4" id="KW-1185">Reference proteome</keyword>
<reference evidence="3 4" key="1">
    <citation type="submission" date="2023-03" db="EMBL/GenBank/DDBJ databases">
        <title>Bacillus Genome Sequencing.</title>
        <authorList>
            <person name="Dunlap C."/>
        </authorList>
    </citation>
    <scope>NUCLEOTIDE SEQUENCE [LARGE SCALE GENOMIC DNA]</scope>
    <source>
        <strain evidence="3 4">NRS-1717</strain>
    </source>
</reference>
<dbReference type="GeneID" id="301142888"/>
<dbReference type="Gene3D" id="3.90.1200.10">
    <property type="match status" value="1"/>
</dbReference>
<comment type="caution">
    <text evidence="3">The sequence shown here is derived from an EMBL/GenBank/DDBJ whole genome shotgun (WGS) entry which is preliminary data.</text>
</comment>
<dbReference type="EMBL" id="JARTFS010000012">
    <property type="protein sequence ID" value="MED4402471.1"/>
    <property type="molecule type" value="Genomic_DNA"/>
</dbReference>
<keyword evidence="1" id="KW-1133">Transmembrane helix</keyword>
<dbReference type="InterPro" id="IPR002575">
    <property type="entry name" value="Aminoglycoside_PTrfase"/>
</dbReference>
<dbReference type="RefSeq" id="WP_235843075.1">
    <property type="nucleotide sequence ID" value="NZ_JARTFQ010000005.1"/>
</dbReference>
<protein>
    <submittedName>
        <fullName evidence="3">Aminoglycoside phosphotransferase family protein</fullName>
        <ecNumber evidence="3">2.7.1.-</ecNumber>
    </submittedName>
</protein>
<dbReference type="PANTHER" id="PTHR41283:SF1">
    <property type="entry name" value="AMINOGLYCOSIDE PHOSPHOTRANSFERASE DOMAIN-CONTAINING PROTEIN"/>
    <property type="match status" value="1"/>
</dbReference>
<keyword evidence="3" id="KW-0808">Transferase</keyword>